<dbReference type="PANTHER" id="PTHR43861">
    <property type="entry name" value="TRANS-ACONITATE 2-METHYLTRANSFERASE-RELATED"/>
    <property type="match status" value="1"/>
</dbReference>
<proteinExistence type="predicted"/>
<dbReference type="PANTHER" id="PTHR43861:SF1">
    <property type="entry name" value="TRANS-ACONITATE 2-METHYLTRANSFERASE"/>
    <property type="match status" value="1"/>
</dbReference>
<gene>
    <name evidence="4" type="ORF">ENJ40_06800</name>
</gene>
<sequence>VSNFPALPLNSKILDLGCGTGKQLFLFYDLCPKDIEWYALDISRESIETIKKENKNIKLICLAFERSEDFFQKRENFFDLIYSCYALYYCQRSYLKKLISLIYNSLKDGGIFWVIGPYKGTNKELFEIIEKYYDIPQEVFYSLGDFYLELLQHVKSAGFSRFECSFFENKILFSSANQLFNYWKNTTFYNENFEKEIKKEINNSFDKTKTFKLTKMVISYKFYK</sequence>
<dbReference type="SUPFAM" id="SSF53335">
    <property type="entry name" value="S-adenosyl-L-methionine-dependent methyltransferases"/>
    <property type="match status" value="1"/>
</dbReference>
<evidence type="ECO:0000259" key="3">
    <source>
        <dbReference type="Pfam" id="PF13649"/>
    </source>
</evidence>
<evidence type="ECO:0000256" key="1">
    <source>
        <dbReference type="ARBA" id="ARBA00022603"/>
    </source>
</evidence>
<keyword evidence="2" id="KW-0808">Transferase</keyword>
<evidence type="ECO:0000313" key="4">
    <source>
        <dbReference type="EMBL" id="HFC98146.1"/>
    </source>
</evidence>
<reference evidence="4" key="1">
    <citation type="journal article" date="2020" name="mSystems">
        <title>Genome- and Community-Level Interaction Insights into Carbon Utilization and Element Cycling Functions of Hydrothermarchaeota in Hydrothermal Sediment.</title>
        <authorList>
            <person name="Zhou Z."/>
            <person name="Liu Y."/>
            <person name="Xu W."/>
            <person name="Pan J."/>
            <person name="Luo Z.H."/>
            <person name="Li M."/>
        </authorList>
    </citation>
    <scope>NUCLEOTIDE SEQUENCE [LARGE SCALE GENOMIC DNA]</scope>
    <source>
        <strain evidence="4">HyVt-483</strain>
    </source>
</reference>
<name>A0A7C3H1H1_9BACT</name>
<dbReference type="InterPro" id="IPR041698">
    <property type="entry name" value="Methyltransf_25"/>
</dbReference>
<dbReference type="Proteomes" id="UP000886043">
    <property type="component" value="Unassembled WGS sequence"/>
</dbReference>
<dbReference type="GO" id="GO:0008168">
    <property type="term" value="F:methyltransferase activity"/>
    <property type="evidence" value="ECO:0007669"/>
    <property type="project" value="UniProtKB-KW"/>
</dbReference>
<dbReference type="GO" id="GO:0032259">
    <property type="term" value="P:methylation"/>
    <property type="evidence" value="ECO:0007669"/>
    <property type="project" value="UniProtKB-KW"/>
</dbReference>
<organism evidence="4">
    <name type="scientific">Thermosulfurimonas dismutans</name>
    <dbReference type="NCBI Taxonomy" id="999894"/>
    <lineage>
        <taxon>Bacteria</taxon>
        <taxon>Pseudomonadati</taxon>
        <taxon>Thermodesulfobacteriota</taxon>
        <taxon>Thermodesulfobacteria</taxon>
        <taxon>Thermodesulfobacteriales</taxon>
        <taxon>Thermodesulfobacteriaceae</taxon>
        <taxon>Thermosulfurimonas</taxon>
    </lineage>
</organism>
<comment type="caution">
    <text evidence="4">The sequence shown here is derived from an EMBL/GenBank/DDBJ whole genome shotgun (WGS) entry which is preliminary data.</text>
</comment>
<feature type="domain" description="Methyltransferase" evidence="3">
    <location>
        <begin position="13"/>
        <end position="110"/>
    </location>
</feature>
<feature type="non-terminal residue" evidence="4">
    <location>
        <position position="1"/>
    </location>
</feature>
<protein>
    <submittedName>
        <fullName evidence="4">Class I SAM-dependent methyltransferase</fullName>
    </submittedName>
</protein>
<dbReference type="EMBL" id="DRMH01000085">
    <property type="protein sequence ID" value="HFC98146.1"/>
    <property type="molecule type" value="Genomic_DNA"/>
</dbReference>
<keyword evidence="1 4" id="KW-0489">Methyltransferase</keyword>
<dbReference type="CDD" id="cd02440">
    <property type="entry name" value="AdoMet_MTases"/>
    <property type="match status" value="1"/>
</dbReference>
<dbReference type="Pfam" id="PF13649">
    <property type="entry name" value="Methyltransf_25"/>
    <property type="match status" value="1"/>
</dbReference>
<dbReference type="InterPro" id="IPR029063">
    <property type="entry name" value="SAM-dependent_MTases_sf"/>
</dbReference>
<accession>A0A7C3H1H1</accession>
<dbReference type="Gene3D" id="3.40.50.150">
    <property type="entry name" value="Vaccinia Virus protein VP39"/>
    <property type="match status" value="1"/>
</dbReference>
<dbReference type="AlphaFoldDB" id="A0A7C3H1H1"/>
<evidence type="ECO:0000256" key="2">
    <source>
        <dbReference type="ARBA" id="ARBA00022679"/>
    </source>
</evidence>